<dbReference type="OMA" id="FYTSLSC"/>
<reference evidence="9" key="3">
    <citation type="submission" date="2015-02" db="UniProtKB">
        <authorList>
            <consortium name="EnsemblProtists"/>
        </authorList>
    </citation>
    <scope>IDENTIFICATION</scope>
    <source>
        <strain evidence="9">DAOM BR144</strain>
    </source>
</reference>
<feature type="transmembrane region" description="Helical" evidence="7">
    <location>
        <begin position="126"/>
        <end position="144"/>
    </location>
</feature>
<dbReference type="InParanoid" id="K3X1N1"/>
<dbReference type="InterPro" id="IPR001594">
    <property type="entry name" value="Palmitoyltrfase_DHHC"/>
</dbReference>
<dbReference type="PANTHER" id="PTHR12246">
    <property type="entry name" value="PALMITOYLTRANSFERASE ZDHHC16"/>
    <property type="match status" value="1"/>
</dbReference>
<keyword evidence="2 7" id="KW-0808">Transferase</keyword>
<reference evidence="10" key="1">
    <citation type="journal article" date="2010" name="Genome Biol.">
        <title>Genome sequence of the necrotrophic plant pathogen Pythium ultimum reveals original pathogenicity mechanisms and effector repertoire.</title>
        <authorList>
            <person name="Levesque C.A."/>
            <person name="Brouwer H."/>
            <person name="Cano L."/>
            <person name="Hamilton J.P."/>
            <person name="Holt C."/>
            <person name="Huitema E."/>
            <person name="Raffaele S."/>
            <person name="Robideau G.P."/>
            <person name="Thines M."/>
            <person name="Win J."/>
            <person name="Zerillo M.M."/>
            <person name="Beakes G.W."/>
            <person name="Boore J.L."/>
            <person name="Busam D."/>
            <person name="Dumas B."/>
            <person name="Ferriera S."/>
            <person name="Fuerstenberg S.I."/>
            <person name="Gachon C.M."/>
            <person name="Gaulin E."/>
            <person name="Govers F."/>
            <person name="Grenville-Briggs L."/>
            <person name="Horner N."/>
            <person name="Hostetler J."/>
            <person name="Jiang R.H."/>
            <person name="Johnson J."/>
            <person name="Krajaejun T."/>
            <person name="Lin H."/>
            <person name="Meijer H.J."/>
            <person name="Moore B."/>
            <person name="Morris P."/>
            <person name="Phuntmart V."/>
            <person name="Puiu D."/>
            <person name="Shetty J."/>
            <person name="Stajich J.E."/>
            <person name="Tripathy S."/>
            <person name="Wawra S."/>
            <person name="van West P."/>
            <person name="Whitty B.R."/>
            <person name="Coutinho P.M."/>
            <person name="Henrissat B."/>
            <person name="Martin F."/>
            <person name="Thomas P.D."/>
            <person name="Tyler B.M."/>
            <person name="De Vries R.P."/>
            <person name="Kamoun S."/>
            <person name="Yandell M."/>
            <person name="Tisserat N."/>
            <person name="Buell C.R."/>
        </authorList>
    </citation>
    <scope>NUCLEOTIDE SEQUENCE</scope>
    <source>
        <strain evidence="10">DAOM:BR144</strain>
    </source>
</reference>
<dbReference type="HOGENOM" id="CLU_1177337_0_0_1"/>
<dbReference type="PROSITE" id="PS50216">
    <property type="entry name" value="DHHC"/>
    <property type="match status" value="1"/>
</dbReference>
<keyword evidence="3 7" id="KW-0812">Transmembrane</keyword>
<reference evidence="10" key="2">
    <citation type="submission" date="2010-04" db="EMBL/GenBank/DDBJ databases">
        <authorList>
            <person name="Buell R."/>
            <person name="Hamilton J."/>
            <person name="Hostetler J."/>
        </authorList>
    </citation>
    <scope>NUCLEOTIDE SEQUENCE [LARGE SCALE GENOMIC DNA]</scope>
    <source>
        <strain evidence="10">DAOM:BR144</strain>
    </source>
</reference>
<dbReference type="Pfam" id="PF01529">
    <property type="entry name" value="DHHC"/>
    <property type="match status" value="1"/>
</dbReference>
<dbReference type="AlphaFoldDB" id="K3X1N1"/>
<dbReference type="STRING" id="431595.K3X1N1"/>
<dbReference type="InterPro" id="IPR039859">
    <property type="entry name" value="PFA4/ZDH16/20/ERF2-like"/>
</dbReference>
<dbReference type="EC" id="2.3.1.225" evidence="7"/>
<keyword evidence="5 7" id="KW-0472">Membrane</keyword>
<feature type="domain" description="Palmitoyltransferase DHHC" evidence="8">
    <location>
        <begin position="80"/>
        <end position="198"/>
    </location>
</feature>
<keyword evidence="4 7" id="KW-1133">Transmembrane helix</keyword>
<comment type="similarity">
    <text evidence="7">Belongs to the DHHC palmitoyltransferase family.</text>
</comment>
<feature type="transmembrane region" description="Helical" evidence="7">
    <location>
        <begin position="31"/>
        <end position="53"/>
    </location>
</feature>
<comment type="catalytic activity">
    <reaction evidence="7">
        <text>L-cysteinyl-[protein] + hexadecanoyl-CoA = S-hexadecanoyl-L-cysteinyl-[protein] + CoA</text>
        <dbReference type="Rhea" id="RHEA:36683"/>
        <dbReference type="Rhea" id="RHEA-COMP:10131"/>
        <dbReference type="Rhea" id="RHEA-COMP:11032"/>
        <dbReference type="ChEBI" id="CHEBI:29950"/>
        <dbReference type="ChEBI" id="CHEBI:57287"/>
        <dbReference type="ChEBI" id="CHEBI:57379"/>
        <dbReference type="ChEBI" id="CHEBI:74151"/>
        <dbReference type="EC" id="2.3.1.225"/>
    </reaction>
</comment>
<organism evidence="9 10">
    <name type="scientific">Globisporangium ultimum (strain ATCC 200006 / CBS 805.95 / DAOM BR144)</name>
    <name type="common">Pythium ultimum</name>
    <dbReference type="NCBI Taxonomy" id="431595"/>
    <lineage>
        <taxon>Eukaryota</taxon>
        <taxon>Sar</taxon>
        <taxon>Stramenopiles</taxon>
        <taxon>Oomycota</taxon>
        <taxon>Peronosporomycetes</taxon>
        <taxon>Pythiales</taxon>
        <taxon>Pythiaceae</taxon>
        <taxon>Globisporangium</taxon>
    </lineage>
</organism>
<evidence type="ECO:0000313" key="9">
    <source>
        <dbReference type="EnsemblProtists" id="PYU1_T011130"/>
    </source>
</evidence>
<dbReference type="EnsemblProtists" id="PYU1_T011130">
    <property type="protein sequence ID" value="PYU1_T011130"/>
    <property type="gene ID" value="PYU1_G011106"/>
</dbReference>
<dbReference type="eggNOG" id="KOG1315">
    <property type="taxonomic scope" value="Eukaryota"/>
</dbReference>
<keyword evidence="10" id="KW-1185">Reference proteome</keyword>
<dbReference type="GO" id="GO:0016020">
    <property type="term" value="C:membrane"/>
    <property type="evidence" value="ECO:0007669"/>
    <property type="project" value="UniProtKB-SubCell"/>
</dbReference>
<evidence type="ECO:0000256" key="2">
    <source>
        <dbReference type="ARBA" id="ARBA00022679"/>
    </source>
</evidence>
<keyword evidence="6 7" id="KW-0012">Acyltransferase</keyword>
<evidence type="ECO:0000256" key="1">
    <source>
        <dbReference type="ARBA" id="ARBA00004141"/>
    </source>
</evidence>
<evidence type="ECO:0000256" key="6">
    <source>
        <dbReference type="ARBA" id="ARBA00023315"/>
    </source>
</evidence>
<dbReference type="EMBL" id="GL376606">
    <property type="status" value="NOT_ANNOTATED_CDS"/>
    <property type="molecule type" value="Genomic_DNA"/>
</dbReference>
<proteinExistence type="inferred from homology"/>
<evidence type="ECO:0000313" key="10">
    <source>
        <dbReference type="Proteomes" id="UP000019132"/>
    </source>
</evidence>
<evidence type="ECO:0000256" key="4">
    <source>
        <dbReference type="ARBA" id="ARBA00022989"/>
    </source>
</evidence>
<dbReference type="Proteomes" id="UP000019132">
    <property type="component" value="Unassembled WGS sequence"/>
</dbReference>
<dbReference type="VEuPathDB" id="FungiDB:PYU1_G011106"/>
<protein>
    <recommendedName>
        <fullName evidence="7">Palmitoyltransferase</fullName>
        <ecNumber evidence="7">2.3.1.225</ecNumber>
    </recommendedName>
</protein>
<dbReference type="GO" id="GO:0019706">
    <property type="term" value="F:protein-cysteine S-palmitoyltransferase activity"/>
    <property type="evidence" value="ECO:0007669"/>
    <property type="project" value="UniProtKB-EC"/>
</dbReference>
<name>K3X1N1_GLOUD</name>
<evidence type="ECO:0000256" key="7">
    <source>
        <dbReference type="RuleBase" id="RU079119"/>
    </source>
</evidence>
<comment type="domain">
    <text evidence="7">The DHHC domain is required for palmitoyltransferase activity.</text>
</comment>
<sequence length="255" mass="29074">MSRCLAGLAVALMVTKMVTWLAIVRFHSSAALNVSYVAATLLMLWSYFLAVMVQPRACPPSDNRVRAGEDASTGDDEQVMRYCERCDMNKTASMHHCSACHRCIYRMDHHCPWTNNCVGWDNKKHFLLFLLYTSASCLLFNGMAAEIMWHHMTRYEADKSLLQLTWTLSLAIGGILAGYFLFHIWLLYQGKTTLELITGKHGELEGNSLCANMKVYFGSNVALWWLPVAPAFDTMTLHDQERGIRYQRESEQLMV</sequence>
<evidence type="ECO:0000256" key="3">
    <source>
        <dbReference type="ARBA" id="ARBA00022692"/>
    </source>
</evidence>
<evidence type="ECO:0000259" key="8">
    <source>
        <dbReference type="Pfam" id="PF01529"/>
    </source>
</evidence>
<feature type="transmembrane region" description="Helical" evidence="7">
    <location>
        <begin position="164"/>
        <end position="188"/>
    </location>
</feature>
<accession>K3X1N1</accession>
<comment type="subcellular location">
    <subcellularLocation>
        <location evidence="1">Membrane</location>
        <topology evidence="1">Multi-pass membrane protein</topology>
    </subcellularLocation>
</comment>
<evidence type="ECO:0000256" key="5">
    <source>
        <dbReference type="ARBA" id="ARBA00023136"/>
    </source>
</evidence>